<keyword evidence="3" id="KW-1185">Reference proteome</keyword>
<dbReference type="AlphaFoldDB" id="A0A5M4B4V1"/>
<protein>
    <recommendedName>
        <fullName evidence="1">AB hydrolase-1 domain-containing protein</fullName>
    </recommendedName>
</protein>
<reference evidence="2 3" key="1">
    <citation type="submission" date="2019-10" db="EMBL/GenBank/DDBJ databases">
        <title>Prolixibacter strains distinguished by the presence of nitrate reductase genes were adept at nitrate-dependent anaerobic corrosion of metallic iron and carbon steel.</title>
        <authorList>
            <person name="Iino T."/>
            <person name="Shono N."/>
            <person name="Ito K."/>
            <person name="Nakamura R."/>
            <person name="Sueoka K."/>
            <person name="Harayama S."/>
            <person name="Ohkuma M."/>
        </authorList>
    </citation>
    <scope>NUCLEOTIDE SEQUENCE [LARGE SCALE GENOMIC DNA]</scope>
    <source>
        <strain evidence="2 3">JCM 13498</strain>
    </source>
</reference>
<dbReference type="RefSeq" id="WP_025865897.1">
    <property type="nucleotide sequence ID" value="NZ_BLAX01000001.1"/>
</dbReference>
<dbReference type="Pfam" id="PF00561">
    <property type="entry name" value="Abhydrolase_1"/>
    <property type="match status" value="1"/>
</dbReference>
<dbReference type="EMBL" id="BLAX01000001">
    <property type="protein sequence ID" value="GET35199.1"/>
    <property type="molecule type" value="Genomic_DNA"/>
</dbReference>
<dbReference type="InterPro" id="IPR053145">
    <property type="entry name" value="AB_hydrolase_Est10"/>
</dbReference>
<dbReference type="PANTHER" id="PTHR43265:SF1">
    <property type="entry name" value="ESTERASE ESTD"/>
    <property type="match status" value="1"/>
</dbReference>
<sequence length="368" mass="41106">MRMTAIVAAVLFLVATNIPYVGWAKGVTDSLSYKTEDVHFCNADSSICFGGTLLLPDSTRKNPVVIFVSGTGKQDRDGTMAGHKMFKTIAGYLASRGIASLRTDDRGVGETSGDYAKSTTADFADDVITAIAYLKSRADIDPQNIGLIGHSEGGAVISIAAAKSNDVAFLVSLAGLATNGFEALKKQNEVLVEKSDLPDYDKKRAGEINTLMFETAYRYAYSDSLGQKLNENYERWKKKDDEYVKRLNIQNDHFRFSIYGYTKEATSPWYRYFIRYQPDKFLSKVRIPVLALNGDKDIMVDCKENLAHWKRYLQKAGNKDVTVMVLPGLNHLFLPCKTCTQEEYSHLKEHFSPKALQTIGDWIVSHVQ</sequence>
<dbReference type="InterPro" id="IPR000073">
    <property type="entry name" value="AB_hydrolase_1"/>
</dbReference>
<evidence type="ECO:0000259" key="1">
    <source>
        <dbReference type="Pfam" id="PF00561"/>
    </source>
</evidence>
<dbReference type="Proteomes" id="UP000391834">
    <property type="component" value="Unassembled WGS sequence"/>
</dbReference>
<accession>A0A5M4B4V1</accession>
<evidence type="ECO:0000313" key="2">
    <source>
        <dbReference type="EMBL" id="GET35199.1"/>
    </source>
</evidence>
<feature type="domain" description="AB hydrolase-1" evidence="1">
    <location>
        <begin position="63"/>
        <end position="332"/>
    </location>
</feature>
<comment type="caution">
    <text evidence="2">The sequence shown here is derived from an EMBL/GenBank/DDBJ whole genome shotgun (WGS) entry which is preliminary data.</text>
</comment>
<name>A0A5M4B4V1_9BACT</name>
<dbReference type="GO" id="GO:0052689">
    <property type="term" value="F:carboxylic ester hydrolase activity"/>
    <property type="evidence" value="ECO:0007669"/>
    <property type="project" value="TreeGrafter"/>
</dbReference>
<dbReference type="SUPFAM" id="SSF53474">
    <property type="entry name" value="alpha/beta-Hydrolases"/>
    <property type="match status" value="1"/>
</dbReference>
<evidence type="ECO:0000313" key="3">
    <source>
        <dbReference type="Proteomes" id="UP000391834"/>
    </source>
</evidence>
<organism evidence="2 3">
    <name type="scientific">Prolixibacter bellariivorans</name>
    <dbReference type="NCBI Taxonomy" id="314319"/>
    <lineage>
        <taxon>Bacteria</taxon>
        <taxon>Pseudomonadati</taxon>
        <taxon>Bacteroidota</taxon>
        <taxon>Bacteroidia</taxon>
        <taxon>Marinilabiliales</taxon>
        <taxon>Prolixibacteraceae</taxon>
        <taxon>Prolixibacter</taxon>
    </lineage>
</organism>
<proteinExistence type="predicted"/>
<gene>
    <name evidence="2" type="ORF">PbJCM13498_40620</name>
</gene>
<dbReference type="Gene3D" id="3.40.50.1820">
    <property type="entry name" value="alpha/beta hydrolase"/>
    <property type="match status" value="1"/>
</dbReference>
<dbReference type="PANTHER" id="PTHR43265">
    <property type="entry name" value="ESTERASE ESTD"/>
    <property type="match status" value="1"/>
</dbReference>
<dbReference type="InterPro" id="IPR029058">
    <property type="entry name" value="AB_hydrolase_fold"/>
</dbReference>